<comment type="similarity">
    <text evidence="1 4">Belongs to the HscB family.</text>
</comment>
<dbReference type="GO" id="GO:0001671">
    <property type="term" value="F:ATPase activator activity"/>
    <property type="evidence" value="ECO:0007669"/>
    <property type="project" value="InterPro"/>
</dbReference>
<protein>
    <recommendedName>
        <fullName evidence="4">Co-chaperone protein HscB homolog</fullName>
    </recommendedName>
</protein>
<dbReference type="HAMAP" id="MF_00682">
    <property type="entry name" value="HscB"/>
    <property type="match status" value="1"/>
</dbReference>
<dbReference type="Proteomes" id="UP001329151">
    <property type="component" value="Chromosome"/>
</dbReference>
<evidence type="ECO:0000259" key="5">
    <source>
        <dbReference type="PROSITE" id="PS50076"/>
    </source>
</evidence>
<evidence type="ECO:0000313" key="6">
    <source>
        <dbReference type="EMBL" id="BET25634.1"/>
    </source>
</evidence>
<dbReference type="InterPro" id="IPR001623">
    <property type="entry name" value="DnaJ_domain"/>
</dbReference>
<evidence type="ECO:0000256" key="2">
    <source>
        <dbReference type="ARBA" id="ARBA00023186"/>
    </source>
</evidence>
<evidence type="ECO:0000256" key="3">
    <source>
        <dbReference type="ARBA" id="ARBA00025596"/>
    </source>
</evidence>
<comment type="function">
    <text evidence="3 4">Co-chaperone involved in the maturation of iron-sulfur cluster-containing proteins. Seems to help targeting proteins to be folded toward HscA.</text>
</comment>
<dbReference type="PROSITE" id="PS50076">
    <property type="entry name" value="DNAJ_2"/>
    <property type="match status" value="1"/>
</dbReference>
<dbReference type="GO" id="GO:0044571">
    <property type="term" value="P:[2Fe-2S] cluster assembly"/>
    <property type="evidence" value="ECO:0007669"/>
    <property type="project" value="InterPro"/>
</dbReference>
<dbReference type="InterPro" id="IPR036386">
    <property type="entry name" value="HscB_C_sf"/>
</dbReference>
<gene>
    <name evidence="4 6" type="primary">hscB</name>
    <name evidence="6" type="ORF">RGQ30_11350</name>
</gene>
<dbReference type="KEGG" id="lto:RGQ30_11350"/>
<dbReference type="PANTHER" id="PTHR14021">
    <property type="entry name" value="IRON-SULFUR CLUSTER CO-CHAPERONE PROTEIN HSCB"/>
    <property type="match status" value="1"/>
</dbReference>
<dbReference type="Gene3D" id="1.20.1280.20">
    <property type="entry name" value="HscB, C-terminal domain"/>
    <property type="match status" value="1"/>
</dbReference>
<evidence type="ECO:0000256" key="4">
    <source>
        <dbReference type="HAMAP-Rule" id="MF_00682"/>
    </source>
</evidence>
<dbReference type="NCBIfam" id="TIGR00714">
    <property type="entry name" value="hscB"/>
    <property type="match status" value="1"/>
</dbReference>
<feature type="domain" description="J" evidence="5">
    <location>
        <begin position="15"/>
        <end position="87"/>
    </location>
</feature>
<dbReference type="InterPro" id="IPR036869">
    <property type="entry name" value="J_dom_sf"/>
</dbReference>
<comment type="subunit">
    <text evidence="4">Interacts with HscA and stimulates its ATPase activity.</text>
</comment>
<dbReference type="InterPro" id="IPR004640">
    <property type="entry name" value="HscB"/>
</dbReference>
<dbReference type="Pfam" id="PF07743">
    <property type="entry name" value="HSCB_C"/>
    <property type="match status" value="1"/>
</dbReference>
<dbReference type="Gene3D" id="1.10.287.110">
    <property type="entry name" value="DnaJ domain"/>
    <property type="match status" value="1"/>
</dbReference>
<dbReference type="GO" id="GO:0051259">
    <property type="term" value="P:protein complex oligomerization"/>
    <property type="evidence" value="ECO:0007669"/>
    <property type="project" value="InterPro"/>
</dbReference>
<organism evidence="6 7">
    <name type="scientific">Limnobacter thiooxidans</name>
    <dbReference type="NCBI Taxonomy" id="131080"/>
    <lineage>
        <taxon>Bacteria</taxon>
        <taxon>Pseudomonadati</taxon>
        <taxon>Pseudomonadota</taxon>
        <taxon>Betaproteobacteria</taxon>
        <taxon>Burkholderiales</taxon>
        <taxon>Burkholderiaceae</taxon>
        <taxon>Limnobacter</taxon>
    </lineage>
</organism>
<dbReference type="PANTHER" id="PTHR14021:SF15">
    <property type="entry name" value="IRON-SULFUR CLUSTER CO-CHAPERONE PROTEIN HSCB"/>
    <property type="match status" value="1"/>
</dbReference>
<evidence type="ECO:0000313" key="7">
    <source>
        <dbReference type="Proteomes" id="UP001329151"/>
    </source>
</evidence>
<dbReference type="GO" id="GO:1990230">
    <property type="term" value="C:iron-sulfur cluster transfer complex"/>
    <property type="evidence" value="ECO:0007669"/>
    <property type="project" value="TreeGrafter"/>
</dbReference>
<dbReference type="EMBL" id="AP028947">
    <property type="protein sequence ID" value="BET25634.1"/>
    <property type="molecule type" value="Genomic_DNA"/>
</dbReference>
<dbReference type="GO" id="GO:0051087">
    <property type="term" value="F:protein-folding chaperone binding"/>
    <property type="evidence" value="ECO:0007669"/>
    <property type="project" value="InterPro"/>
</dbReference>
<name>A0AA86M8C4_9BURK</name>
<dbReference type="AlphaFoldDB" id="A0AA86M8C4"/>
<evidence type="ECO:0000256" key="1">
    <source>
        <dbReference type="ARBA" id="ARBA00010476"/>
    </source>
</evidence>
<dbReference type="SUPFAM" id="SSF46565">
    <property type="entry name" value="Chaperone J-domain"/>
    <property type="match status" value="1"/>
</dbReference>
<keyword evidence="7" id="KW-1185">Reference proteome</keyword>
<dbReference type="SMART" id="SM00271">
    <property type="entry name" value="DnaJ"/>
    <property type="match status" value="1"/>
</dbReference>
<dbReference type="InterPro" id="IPR009073">
    <property type="entry name" value="HscB_oligo_C"/>
</dbReference>
<reference evidence="6 7" key="1">
    <citation type="submission" date="2023-10" db="EMBL/GenBank/DDBJ databases">
        <title>Complete Genome Sequence of Limnobacter thiooxidans CS-K2T, Isolated from freshwater lake sediments in Bavaria, Germany.</title>
        <authorList>
            <person name="Naruki M."/>
            <person name="Watanabe A."/>
            <person name="Warashina T."/>
            <person name="Morita T."/>
            <person name="Arakawa K."/>
        </authorList>
    </citation>
    <scope>NUCLEOTIDE SEQUENCE [LARGE SCALE GENOMIC DNA]</scope>
    <source>
        <strain evidence="6 7">CS-K2</strain>
    </source>
</reference>
<proteinExistence type="inferred from homology"/>
<sequence>MVNPVINSVFQLSDSDFDIFGLPCQFELDSAALSASYLRLQSQTHPDRFANASSQEKRLAVQWATRINEAYKRLQKPMERAIYWCELNGENPRGQQSNLPPALLTQQMDWREQLEEIESAHELEDLIDLVAAEKKRCLRVIADQIDQDKDAKAACNTAQALLFIDKFMSQLNKKLEQMEDAS</sequence>
<accession>A0AA86M8C4</accession>
<dbReference type="GO" id="GO:0006457">
    <property type="term" value="P:protein folding"/>
    <property type="evidence" value="ECO:0007669"/>
    <property type="project" value="UniProtKB-UniRule"/>
</dbReference>
<dbReference type="SUPFAM" id="SSF47144">
    <property type="entry name" value="HSC20 (HSCB), C-terminal oligomerisation domain"/>
    <property type="match status" value="1"/>
</dbReference>
<keyword evidence="2 4" id="KW-0143">Chaperone</keyword>